<dbReference type="AlphaFoldDB" id="G0QZN9"/>
<dbReference type="Proteomes" id="UP000008983">
    <property type="component" value="Unassembled WGS sequence"/>
</dbReference>
<feature type="transmembrane region" description="Helical" evidence="6">
    <location>
        <begin position="124"/>
        <end position="154"/>
    </location>
</feature>
<gene>
    <name evidence="7" type="ORF">IMG5_158630</name>
</gene>
<keyword evidence="3 6" id="KW-0812">Transmembrane</keyword>
<dbReference type="PANTHER" id="PTHR11706">
    <property type="entry name" value="SOLUTE CARRIER PROTEIN FAMILY 11 MEMBER"/>
    <property type="match status" value="1"/>
</dbReference>
<dbReference type="GeneID" id="14905413"/>
<dbReference type="GO" id="GO:0005384">
    <property type="term" value="F:manganese ion transmembrane transporter activity"/>
    <property type="evidence" value="ECO:0007669"/>
    <property type="project" value="TreeGrafter"/>
</dbReference>
<sequence>MIFQPIQEQNINSFTLIQIETDTFSFQKLFKILGPGLLISLGYLDPGNIAGDIQAGLKARYNLIIILFMTTLLGYFFQIRAMKLGIVTGKDLAELCRDNFDTKTSISLWIMAEIAIIGSDIQEVLGIAIGLNIIFGLKLWIGVSLAIFLSFICLLMKGNGDKKFELLICFFIGLMGLCFFLNVFLFQPNFGEILQSFFLPNIPKSGIFPMMGLIGAVLMPHNLYLHSSLSREQKIDTNNISFIKNILVYYKIECAFSLFLSFLISSAIIITFASFYQTEHSDMNLQTAGLALESSFGTLSKYIWGIGLICAGQSSTLTGTLSGQYIMTGFIKMNINLYLRSLISRAIAIVPSFIIAFWDENSDYNDYLNVLQAIQLPFAIIPLLKFNSSEQIMGKEFLIGKYQMWLLIGFSVGIVGMNYVNAFISLYEGVFGMVENQIIQAFIFLGVFLGGAFYFIFMYFLVKQDICVEQNQYFDIDQNQQDYQENGKNELEIEQNIE</sequence>
<keyword evidence="4 6" id="KW-1133">Transmembrane helix</keyword>
<keyword evidence="7" id="KW-0560">Oxidoreductase</keyword>
<dbReference type="eggNOG" id="KOG1291">
    <property type="taxonomic scope" value="Eukaryota"/>
</dbReference>
<dbReference type="OrthoDB" id="409173at2759"/>
<evidence type="ECO:0000256" key="4">
    <source>
        <dbReference type="ARBA" id="ARBA00022989"/>
    </source>
</evidence>
<evidence type="ECO:0000313" key="7">
    <source>
        <dbReference type="EMBL" id="EGR29313.1"/>
    </source>
</evidence>
<dbReference type="GO" id="GO:0034755">
    <property type="term" value="P:iron ion transmembrane transport"/>
    <property type="evidence" value="ECO:0007669"/>
    <property type="project" value="TreeGrafter"/>
</dbReference>
<feature type="transmembrane region" description="Helical" evidence="6">
    <location>
        <begin position="364"/>
        <end position="384"/>
    </location>
</feature>
<evidence type="ECO:0000256" key="6">
    <source>
        <dbReference type="SAM" id="Phobius"/>
    </source>
</evidence>
<keyword evidence="5 6" id="KW-0472">Membrane</keyword>
<evidence type="ECO:0000256" key="2">
    <source>
        <dbReference type="ARBA" id="ARBA00022448"/>
    </source>
</evidence>
<keyword evidence="8" id="KW-1185">Reference proteome</keyword>
<dbReference type="Pfam" id="PF01566">
    <property type="entry name" value="Nramp"/>
    <property type="match status" value="1"/>
</dbReference>
<comment type="subcellular location">
    <subcellularLocation>
        <location evidence="1">Membrane</location>
        <topology evidence="1">Multi-pass membrane protein</topology>
    </subcellularLocation>
</comment>
<organism evidence="7 8">
    <name type="scientific">Ichthyophthirius multifiliis</name>
    <name type="common">White spot disease agent</name>
    <name type="synonym">Ich</name>
    <dbReference type="NCBI Taxonomy" id="5932"/>
    <lineage>
        <taxon>Eukaryota</taxon>
        <taxon>Sar</taxon>
        <taxon>Alveolata</taxon>
        <taxon>Ciliophora</taxon>
        <taxon>Intramacronucleata</taxon>
        <taxon>Oligohymenophorea</taxon>
        <taxon>Hymenostomatida</taxon>
        <taxon>Ophryoglenina</taxon>
        <taxon>Ichthyophthirius</taxon>
    </lineage>
</organism>
<feature type="transmembrane region" description="Helical" evidence="6">
    <location>
        <begin position="405"/>
        <end position="426"/>
    </location>
</feature>
<feature type="transmembrane region" description="Helical" evidence="6">
    <location>
        <begin position="206"/>
        <end position="225"/>
    </location>
</feature>
<dbReference type="InParanoid" id="G0QZN9"/>
<keyword evidence="2" id="KW-0813">Transport</keyword>
<dbReference type="EMBL" id="GL984163">
    <property type="protein sequence ID" value="EGR29313.1"/>
    <property type="molecule type" value="Genomic_DNA"/>
</dbReference>
<evidence type="ECO:0000313" key="8">
    <source>
        <dbReference type="Proteomes" id="UP000008983"/>
    </source>
</evidence>
<dbReference type="EC" id="1.6.5.3" evidence="7"/>
<dbReference type="GO" id="GO:0016491">
    <property type="term" value="F:oxidoreductase activity"/>
    <property type="evidence" value="ECO:0007669"/>
    <property type="project" value="UniProtKB-KW"/>
</dbReference>
<feature type="transmembrane region" description="Helical" evidence="6">
    <location>
        <begin position="61"/>
        <end position="79"/>
    </location>
</feature>
<accession>G0QZN9</accession>
<protein>
    <submittedName>
        <fullName evidence="7">Nramp family mn2+ fe2+ transporter, putative</fullName>
        <ecNumber evidence="7">1.6.5.3</ecNumber>
    </submittedName>
</protein>
<evidence type="ECO:0000256" key="3">
    <source>
        <dbReference type="ARBA" id="ARBA00022692"/>
    </source>
</evidence>
<name>G0QZN9_ICHMU</name>
<dbReference type="STRING" id="857967.G0QZN9"/>
<feature type="transmembrane region" description="Helical" evidence="6">
    <location>
        <begin position="438"/>
        <end position="462"/>
    </location>
</feature>
<dbReference type="PRINTS" id="PR00447">
    <property type="entry name" value="NATRESASSCMP"/>
</dbReference>
<dbReference type="NCBIfam" id="TIGR01197">
    <property type="entry name" value="nramp"/>
    <property type="match status" value="1"/>
</dbReference>
<dbReference type="PANTHER" id="PTHR11706:SF33">
    <property type="entry name" value="NATURAL RESISTANCE-ASSOCIATED MACROPHAGE PROTEIN 2"/>
    <property type="match status" value="1"/>
</dbReference>
<feature type="transmembrane region" description="Helical" evidence="6">
    <location>
        <begin position="302"/>
        <end position="325"/>
    </location>
</feature>
<feature type="transmembrane region" description="Helical" evidence="6">
    <location>
        <begin position="254"/>
        <end position="276"/>
    </location>
</feature>
<feature type="transmembrane region" description="Helical" evidence="6">
    <location>
        <begin position="337"/>
        <end position="358"/>
    </location>
</feature>
<evidence type="ECO:0000256" key="1">
    <source>
        <dbReference type="ARBA" id="ARBA00004141"/>
    </source>
</evidence>
<evidence type="ECO:0000256" key="5">
    <source>
        <dbReference type="ARBA" id="ARBA00023136"/>
    </source>
</evidence>
<proteinExistence type="predicted"/>
<feature type="transmembrane region" description="Helical" evidence="6">
    <location>
        <begin position="166"/>
        <end position="186"/>
    </location>
</feature>
<dbReference type="NCBIfam" id="NF037982">
    <property type="entry name" value="Nramp_1"/>
    <property type="match status" value="1"/>
</dbReference>
<dbReference type="FunCoup" id="G0QZN9">
    <property type="interactions" value="50"/>
</dbReference>
<dbReference type="GO" id="GO:0005886">
    <property type="term" value="C:plasma membrane"/>
    <property type="evidence" value="ECO:0007669"/>
    <property type="project" value="TreeGrafter"/>
</dbReference>
<dbReference type="OMA" id="AQNCKKH"/>
<dbReference type="InterPro" id="IPR001046">
    <property type="entry name" value="NRAMP_fam"/>
</dbReference>
<dbReference type="GO" id="GO:0015086">
    <property type="term" value="F:cadmium ion transmembrane transporter activity"/>
    <property type="evidence" value="ECO:0007669"/>
    <property type="project" value="TreeGrafter"/>
</dbReference>
<reference evidence="7 8" key="1">
    <citation type="submission" date="2011-07" db="EMBL/GenBank/DDBJ databases">
        <authorList>
            <person name="Coyne R."/>
            <person name="Brami D."/>
            <person name="Johnson J."/>
            <person name="Hostetler J."/>
            <person name="Hannick L."/>
            <person name="Clark T."/>
            <person name="Cassidy-Hanley D."/>
            <person name="Inman J."/>
        </authorList>
    </citation>
    <scope>NUCLEOTIDE SEQUENCE [LARGE SCALE GENOMIC DNA]</scope>
    <source>
        <strain evidence="7 8">G5</strain>
    </source>
</reference>
<dbReference type="RefSeq" id="XP_004030549.1">
    <property type="nucleotide sequence ID" value="XM_004030501.1"/>
</dbReference>